<dbReference type="InterPro" id="IPR008972">
    <property type="entry name" value="Cupredoxin"/>
</dbReference>
<dbReference type="SUPFAM" id="SSF49503">
    <property type="entry name" value="Cupredoxins"/>
    <property type="match status" value="1"/>
</dbReference>
<evidence type="ECO:0000256" key="1">
    <source>
        <dbReference type="SAM" id="Phobius"/>
    </source>
</evidence>
<gene>
    <name evidence="2" type="ORF">GCM10020367_03580</name>
    <name evidence="3" type="ORF">GCM10020367_65260</name>
</gene>
<accession>A0ABP6SLG9</accession>
<sequence>MGDTDRDPKGALLAFPVSRCIPCLMWKPVPQLPLGNPGGTPMRTPRAAAAVTLLGAAALPLSAPAATASVGQDATSFGFSVTPSTVAPGGRVTLNVTGCPTSTYATSAVFNPVTIPRDGSAAAIVDRDASPGASYQVTFDCKGEKGRSELTVAGPATLPPTISSTVAPTVSPTGAVKGGVGGGSRGPEAWEIAGGLALVTAAFGGTVYVVRRRSGRRQP</sequence>
<evidence type="ECO:0000313" key="3">
    <source>
        <dbReference type="EMBL" id="GAA3379886.1"/>
    </source>
</evidence>
<dbReference type="EMBL" id="BAAAYL010000001">
    <property type="protein sequence ID" value="GAA3379886.1"/>
    <property type="molecule type" value="Genomic_DNA"/>
</dbReference>
<proteinExistence type="predicted"/>
<reference evidence="3" key="1">
    <citation type="journal article" date="2014" name="Int. J. Syst. Evol. Microbiol.">
        <title>Complete genome of a new Firmicutes species belonging to the dominant human colonic microbiota ('Ruminococcus bicirculans') reveals two chromosomes and a selective capacity to utilize plant glucans.</title>
        <authorList>
            <consortium name="NISC Comparative Sequencing Program"/>
            <person name="Wegmann U."/>
            <person name="Louis P."/>
            <person name="Goesmann A."/>
            <person name="Henrissat B."/>
            <person name="Duncan S.H."/>
            <person name="Flint H.J."/>
        </authorList>
    </citation>
    <scope>NUCLEOTIDE SEQUENCE</scope>
    <source>
        <strain evidence="3">JCM 9651</strain>
    </source>
</reference>
<organism evidence="3 4">
    <name type="scientific">Streptomyces sannanensis</name>
    <dbReference type="NCBI Taxonomy" id="285536"/>
    <lineage>
        <taxon>Bacteria</taxon>
        <taxon>Bacillati</taxon>
        <taxon>Actinomycetota</taxon>
        <taxon>Actinomycetes</taxon>
        <taxon>Kitasatosporales</taxon>
        <taxon>Streptomycetaceae</taxon>
        <taxon>Streptomyces</taxon>
    </lineage>
</organism>
<dbReference type="EMBL" id="BAAAYL010000001">
    <property type="protein sequence ID" value="GAA3367813.1"/>
    <property type="molecule type" value="Genomic_DNA"/>
</dbReference>
<dbReference type="Proteomes" id="UP001499990">
    <property type="component" value="Unassembled WGS sequence"/>
</dbReference>
<evidence type="ECO:0000313" key="2">
    <source>
        <dbReference type="EMBL" id="GAA3367813.1"/>
    </source>
</evidence>
<protein>
    <recommendedName>
        <fullName evidence="5">Lipoprotein</fullName>
    </recommendedName>
</protein>
<feature type="transmembrane region" description="Helical" evidence="1">
    <location>
        <begin position="192"/>
        <end position="210"/>
    </location>
</feature>
<comment type="caution">
    <text evidence="3">The sequence shown here is derived from an EMBL/GenBank/DDBJ whole genome shotgun (WGS) entry which is preliminary data.</text>
</comment>
<evidence type="ECO:0008006" key="5">
    <source>
        <dbReference type="Google" id="ProtNLM"/>
    </source>
</evidence>
<reference evidence="3" key="3">
    <citation type="submission" date="2023-12" db="EMBL/GenBank/DDBJ databases">
        <authorList>
            <person name="Sun Q."/>
            <person name="Inoue M."/>
        </authorList>
    </citation>
    <scope>NUCLEOTIDE SEQUENCE</scope>
    <source>
        <strain evidence="3">JCM 9651</strain>
    </source>
</reference>
<name>A0ABP6SLG9_9ACTN</name>
<keyword evidence="1" id="KW-1133">Transmembrane helix</keyword>
<evidence type="ECO:0000313" key="4">
    <source>
        <dbReference type="Proteomes" id="UP001499990"/>
    </source>
</evidence>
<keyword evidence="4" id="KW-1185">Reference proteome</keyword>
<keyword evidence="1" id="KW-0812">Transmembrane</keyword>
<keyword evidence="1" id="KW-0472">Membrane</keyword>
<reference evidence="4" key="2">
    <citation type="journal article" date="2019" name="Int. J. Syst. Evol. Microbiol.">
        <title>The Global Catalogue of Microorganisms (GCM) 10K type strain sequencing project: providing services to taxonomists for standard genome sequencing and annotation.</title>
        <authorList>
            <consortium name="The Broad Institute Genomics Platform"/>
            <consortium name="The Broad Institute Genome Sequencing Center for Infectious Disease"/>
            <person name="Wu L."/>
            <person name="Ma J."/>
        </authorList>
    </citation>
    <scope>NUCLEOTIDE SEQUENCE [LARGE SCALE GENOMIC DNA]</scope>
    <source>
        <strain evidence="4">JCM 9651</strain>
    </source>
</reference>